<dbReference type="GO" id="GO:0005634">
    <property type="term" value="C:nucleus"/>
    <property type="evidence" value="ECO:0007669"/>
    <property type="project" value="UniProtKB-SubCell"/>
</dbReference>
<proteinExistence type="predicted"/>
<dbReference type="InterPro" id="IPR004210">
    <property type="entry name" value="BESS_motif"/>
</dbReference>
<dbReference type="GO" id="GO:0003677">
    <property type="term" value="F:DNA binding"/>
    <property type="evidence" value="ECO:0007669"/>
    <property type="project" value="InterPro"/>
</dbReference>
<keyword evidence="1" id="KW-0539">Nucleus</keyword>
<organism evidence="3 4">
    <name type="scientific">Rhamnusium bicolor</name>
    <dbReference type="NCBI Taxonomy" id="1586634"/>
    <lineage>
        <taxon>Eukaryota</taxon>
        <taxon>Metazoa</taxon>
        <taxon>Ecdysozoa</taxon>
        <taxon>Arthropoda</taxon>
        <taxon>Hexapoda</taxon>
        <taxon>Insecta</taxon>
        <taxon>Pterygota</taxon>
        <taxon>Neoptera</taxon>
        <taxon>Endopterygota</taxon>
        <taxon>Coleoptera</taxon>
        <taxon>Polyphaga</taxon>
        <taxon>Cucujiformia</taxon>
        <taxon>Chrysomeloidea</taxon>
        <taxon>Cerambycidae</taxon>
        <taxon>Lepturinae</taxon>
        <taxon>Rhagiini</taxon>
        <taxon>Rhamnusium</taxon>
    </lineage>
</organism>
<dbReference type="Proteomes" id="UP001162156">
    <property type="component" value="Unassembled WGS sequence"/>
</dbReference>
<evidence type="ECO:0000313" key="3">
    <source>
        <dbReference type="EMBL" id="KAJ8929270.1"/>
    </source>
</evidence>
<dbReference type="AlphaFoldDB" id="A0AAV8WTB4"/>
<evidence type="ECO:0000259" key="2">
    <source>
        <dbReference type="PROSITE" id="PS51031"/>
    </source>
</evidence>
<keyword evidence="4" id="KW-1185">Reference proteome</keyword>
<sequence>MSANDIDVDVFISEIENRPALWDMRCDLYSDRSAKTKAWEEVCLMFVPYFEKMTIKEKNTAEKHQERVWSIISERIHILSTTQFLALAETRRESEDVERVQDLSSSVTTVDRRCSTKKRKLMSEVEKTELELLKNITKKMVQQDDDDSDKSDSRFLLSLLPEFRSIKEEFKLDLKMEMLSLIKKYKNLNIQPHYQNQPQYGYSNQSQYGYSQTQVASRVFTNLTSSSASGVSGPPREFSIERNLYAPGPSHNYAQREVSTPISSHNYDNASTVPAPTPSPAISTSVHSLSDNKNEVCLLIVRIKAADQKLESVSEKVLPTVSEEHLENECIRILEYEDEATDVARFETWLLSLSGPSQMEPSNSTPQRISYETSNVWSNMQPTFETTADILEKSFYVDDLIVSLQTEEHARQFYNETVEVLSKANMNIRKLCSNDERLRHDFNGQASEVNTLEIKYIGLDPRSIMVNNEPITKRQVLRTISSIF</sequence>
<feature type="domain" description="BESS" evidence="2">
    <location>
        <begin position="149"/>
        <end position="188"/>
    </location>
</feature>
<protein>
    <recommendedName>
        <fullName evidence="2">BESS domain-containing protein</fullName>
    </recommendedName>
</protein>
<evidence type="ECO:0000256" key="1">
    <source>
        <dbReference type="PROSITE-ProRule" id="PRU00371"/>
    </source>
</evidence>
<comment type="subcellular location">
    <subcellularLocation>
        <location evidence="1">Nucleus</location>
    </subcellularLocation>
</comment>
<dbReference type="EMBL" id="JANEYF010005084">
    <property type="protein sequence ID" value="KAJ8929270.1"/>
    <property type="molecule type" value="Genomic_DNA"/>
</dbReference>
<evidence type="ECO:0000313" key="4">
    <source>
        <dbReference type="Proteomes" id="UP001162156"/>
    </source>
</evidence>
<dbReference type="InterPro" id="IPR006578">
    <property type="entry name" value="MADF-dom"/>
</dbReference>
<accession>A0AAV8WTB4</accession>
<dbReference type="Pfam" id="PF10545">
    <property type="entry name" value="MADF_DNA_bdg"/>
    <property type="match status" value="1"/>
</dbReference>
<name>A0AAV8WTB4_9CUCU</name>
<gene>
    <name evidence="3" type="ORF">NQ314_018063</name>
</gene>
<comment type="caution">
    <text evidence="3">The sequence shown here is derived from an EMBL/GenBank/DDBJ whole genome shotgun (WGS) entry which is preliminary data.</text>
</comment>
<reference evidence="3" key="1">
    <citation type="journal article" date="2023" name="Insect Mol. Biol.">
        <title>Genome sequencing provides insights into the evolution of gene families encoding plant cell wall-degrading enzymes in longhorned beetles.</title>
        <authorList>
            <person name="Shin N.R."/>
            <person name="Okamura Y."/>
            <person name="Kirsch R."/>
            <person name="Pauchet Y."/>
        </authorList>
    </citation>
    <scope>NUCLEOTIDE SEQUENCE</scope>
    <source>
        <strain evidence="3">RBIC_L_NR</strain>
    </source>
</reference>
<dbReference type="PROSITE" id="PS51031">
    <property type="entry name" value="BESS"/>
    <property type="match status" value="1"/>
</dbReference>